<dbReference type="RefSeq" id="XP_002427188.1">
    <property type="nucleotide sequence ID" value="XM_002427143.1"/>
</dbReference>
<dbReference type="InParanoid" id="E0VM44"/>
<keyword evidence="6" id="KW-1185">Reference proteome</keyword>
<dbReference type="eggNOG" id="ENOG502QTPV">
    <property type="taxonomic scope" value="Eukaryota"/>
</dbReference>
<evidence type="ECO:0000256" key="2">
    <source>
        <dbReference type="PROSITE-ProRule" id="PRU00059"/>
    </source>
</evidence>
<evidence type="ECO:0000256" key="1">
    <source>
        <dbReference type="ARBA" id="ARBA00023157"/>
    </source>
</evidence>
<gene>
    <name evidence="5" type="primary">8229822</name>
    <name evidence="4" type="ORF">Phum_PHUM300650</name>
</gene>
<dbReference type="OrthoDB" id="6479909at2759"/>
<dbReference type="EMBL" id="DS235289">
    <property type="protein sequence ID" value="EEB14450.1"/>
    <property type="molecule type" value="Genomic_DNA"/>
</dbReference>
<name>E0VM44_PEDHC</name>
<dbReference type="AlphaFoldDB" id="E0VM44"/>
<dbReference type="EnsemblMetazoa" id="PHUM300650-RA">
    <property type="protein sequence ID" value="PHUM300650-PA"/>
    <property type="gene ID" value="PHUM300650"/>
</dbReference>
<protein>
    <recommendedName>
        <fullName evidence="3">CUB domain-containing protein</fullName>
    </recommendedName>
</protein>
<dbReference type="VEuPathDB" id="VectorBase:PHUM300650"/>
<evidence type="ECO:0000313" key="5">
    <source>
        <dbReference type="EnsemblMetazoa" id="PHUM300650-PA"/>
    </source>
</evidence>
<dbReference type="PANTHER" id="PTHR33236:SF11">
    <property type="entry name" value="CUB DOMAIN-CONTAINING PROTEIN"/>
    <property type="match status" value="1"/>
</dbReference>
<dbReference type="EMBL" id="AAZO01003498">
    <property type="status" value="NOT_ANNOTATED_CDS"/>
    <property type="molecule type" value="Genomic_DNA"/>
</dbReference>
<evidence type="ECO:0000313" key="4">
    <source>
        <dbReference type="EMBL" id="EEB14450.1"/>
    </source>
</evidence>
<dbReference type="CTD" id="8229822"/>
<dbReference type="PROSITE" id="PS01180">
    <property type="entry name" value="CUB"/>
    <property type="match status" value="1"/>
</dbReference>
<sequence>MWNAKGKISGNNKTILNQLNSENVMINPCLEKFSQIIKPFINYSVGKTKKKIKDVSVRVPTNISITDFPGENFIELNERESKIQKFQDLSNSIKFIPVELMTKNQIENDNFNEKISWHKIINSTFKNTDKSNKTNLNYGKLLNLFTVVNFENGKCTHDDVEGICLHEIECEKKKGKFKETCAEGFGVCCYVEKTCGDHTGENSTYFVNEGFPEPSTMAPMLCTLTLDKINSQVTQLRLDFLLFEIRNPTNGTCLEDRLIITGQNLNNIIPEICGMNTGQHLYVEVNDSDGPFNINILTMGEYFSRSFRIKITQLKMGDELVSPRNCLQYYTNPNGFVQSFNYRKYYLEDFGKHNNGYFNNLNYVICIKKNKNVCSISYENVEIESPIPSFQLLNVDECLLIPPMQAGMETFNCPNDYIIIGGMRLCGEKLNDASINLDFSQNYPVTDTSNGPYILQIRTDEATTGRGFTLTYRQNVCIN</sequence>
<reference evidence="4" key="2">
    <citation type="submission" date="2007-04" db="EMBL/GenBank/DDBJ databases">
        <title>The genome of the human body louse.</title>
        <authorList>
            <consortium name="The Human Body Louse Genome Consortium"/>
            <person name="Kirkness E."/>
            <person name="Walenz B."/>
            <person name="Hass B."/>
            <person name="Bruggner R."/>
            <person name="Strausberg R."/>
        </authorList>
    </citation>
    <scope>NUCLEOTIDE SEQUENCE</scope>
    <source>
        <strain evidence="4">USDA</strain>
    </source>
</reference>
<evidence type="ECO:0000259" key="3">
    <source>
        <dbReference type="PROSITE" id="PS01180"/>
    </source>
</evidence>
<dbReference type="Pfam" id="PF26080">
    <property type="entry name" value="CUB_animal"/>
    <property type="match status" value="1"/>
</dbReference>
<dbReference type="Gene3D" id="2.60.120.290">
    <property type="entry name" value="Spermadhesin, CUB domain"/>
    <property type="match status" value="1"/>
</dbReference>
<dbReference type="InterPro" id="IPR035914">
    <property type="entry name" value="Sperma_CUB_dom_sf"/>
</dbReference>
<dbReference type="InterPro" id="IPR058698">
    <property type="entry name" value="CUB_metazoa"/>
</dbReference>
<dbReference type="Proteomes" id="UP000009046">
    <property type="component" value="Unassembled WGS sequence"/>
</dbReference>
<organism>
    <name type="scientific">Pediculus humanus subsp. corporis</name>
    <name type="common">Body louse</name>
    <dbReference type="NCBI Taxonomy" id="121224"/>
    <lineage>
        <taxon>Eukaryota</taxon>
        <taxon>Metazoa</taxon>
        <taxon>Ecdysozoa</taxon>
        <taxon>Arthropoda</taxon>
        <taxon>Hexapoda</taxon>
        <taxon>Insecta</taxon>
        <taxon>Pterygota</taxon>
        <taxon>Neoptera</taxon>
        <taxon>Paraneoptera</taxon>
        <taxon>Psocodea</taxon>
        <taxon>Troctomorpha</taxon>
        <taxon>Phthiraptera</taxon>
        <taxon>Anoplura</taxon>
        <taxon>Pediculidae</taxon>
        <taxon>Pediculus</taxon>
    </lineage>
</organism>
<dbReference type="InterPro" id="IPR000859">
    <property type="entry name" value="CUB_dom"/>
</dbReference>
<accession>E0VM44</accession>
<dbReference type="GeneID" id="8229822"/>
<feature type="domain" description="CUB" evidence="3">
    <location>
        <begin position="195"/>
        <end position="314"/>
    </location>
</feature>
<reference evidence="4" key="1">
    <citation type="submission" date="2007-04" db="EMBL/GenBank/DDBJ databases">
        <title>Annotation of Pediculus humanus corporis strain USDA.</title>
        <authorList>
            <person name="Kirkness E."/>
            <person name="Hannick L."/>
            <person name="Hass B."/>
            <person name="Bruggner R."/>
            <person name="Lawson D."/>
            <person name="Bidwell S."/>
            <person name="Joardar V."/>
            <person name="Caler E."/>
            <person name="Walenz B."/>
            <person name="Inman J."/>
            <person name="Schobel S."/>
            <person name="Galinsky K."/>
            <person name="Amedeo P."/>
            <person name="Strausberg R."/>
        </authorList>
    </citation>
    <scope>NUCLEOTIDE SEQUENCE</scope>
    <source>
        <strain evidence="4">USDA</strain>
    </source>
</reference>
<dbReference type="OMA" id="CGQMASE"/>
<comment type="caution">
    <text evidence="2">Lacks conserved residue(s) required for the propagation of feature annotation.</text>
</comment>
<evidence type="ECO:0000313" key="6">
    <source>
        <dbReference type="Proteomes" id="UP000009046"/>
    </source>
</evidence>
<keyword evidence="1 2" id="KW-1015">Disulfide bond</keyword>
<dbReference type="KEGG" id="phu:Phum_PHUM300650"/>
<proteinExistence type="predicted"/>
<dbReference type="HOGENOM" id="CLU_022631_2_0_1"/>
<dbReference type="PANTHER" id="PTHR33236">
    <property type="entry name" value="INTRAFLAGELLAR TRANSPORT PROTEIN 122 FAMILY PROTEIN-RELATED"/>
    <property type="match status" value="1"/>
</dbReference>
<feature type="disulfide bond" evidence="2">
    <location>
        <begin position="195"/>
        <end position="222"/>
    </location>
</feature>
<reference evidence="5" key="3">
    <citation type="submission" date="2021-02" db="UniProtKB">
        <authorList>
            <consortium name="EnsemblMetazoa"/>
        </authorList>
    </citation>
    <scope>IDENTIFICATION</scope>
    <source>
        <strain evidence="5">USDA</strain>
    </source>
</reference>